<dbReference type="InterPro" id="IPR018060">
    <property type="entry name" value="HTH_AraC"/>
</dbReference>
<evidence type="ECO:0000256" key="1">
    <source>
        <dbReference type="ARBA" id="ARBA00023015"/>
    </source>
</evidence>
<keyword evidence="2" id="KW-0238">DNA-binding</keyword>
<dbReference type="SUPFAM" id="SSF46689">
    <property type="entry name" value="Homeodomain-like"/>
    <property type="match status" value="1"/>
</dbReference>
<reference evidence="5 6" key="1">
    <citation type="submission" date="2019-09" db="EMBL/GenBank/DDBJ databases">
        <title>Chitinophaga ginsengihumi sp. nov., isolated from soil of ginseng rhizosphere.</title>
        <authorList>
            <person name="Lee J."/>
        </authorList>
    </citation>
    <scope>NUCLEOTIDE SEQUENCE [LARGE SCALE GENOMIC DNA]</scope>
    <source>
        <strain evidence="5 6">BN140078</strain>
    </source>
</reference>
<evidence type="ECO:0000256" key="2">
    <source>
        <dbReference type="ARBA" id="ARBA00023125"/>
    </source>
</evidence>
<organism evidence="5 6">
    <name type="scientific">Chitinophaga agrisoli</name>
    <dbReference type="NCBI Taxonomy" id="2607653"/>
    <lineage>
        <taxon>Bacteria</taxon>
        <taxon>Pseudomonadati</taxon>
        <taxon>Bacteroidota</taxon>
        <taxon>Chitinophagia</taxon>
        <taxon>Chitinophagales</taxon>
        <taxon>Chitinophagaceae</taxon>
        <taxon>Chitinophaga</taxon>
    </lineage>
</organism>
<dbReference type="Pfam" id="PF12833">
    <property type="entry name" value="HTH_18"/>
    <property type="match status" value="1"/>
</dbReference>
<evidence type="ECO:0000313" key="5">
    <source>
        <dbReference type="EMBL" id="KAA2240748.1"/>
    </source>
</evidence>
<dbReference type="InterPro" id="IPR009057">
    <property type="entry name" value="Homeodomain-like_sf"/>
</dbReference>
<keyword evidence="6" id="KW-1185">Reference proteome</keyword>
<dbReference type="PANTHER" id="PTHR43280">
    <property type="entry name" value="ARAC-FAMILY TRANSCRIPTIONAL REGULATOR"/>
    <property type="match status" value="1"/>
</dbReference>
<evidence type="ECO:0000259" key="4">
    <source>
        <dbReference type="PROSITE" id="PS01124"/>
    </source>
</evidence>
<dbReference type="PANTHER" id="PTHR43280:SF32">
    <property type="entry name" value="TRANSCRIPTIONAL REGULATORY PROTEIN"/>
    <property type="match status" value="1"/>
</dbReference>
<dbReference type="EMBL" id="VUOC01000004">
    <property type="protein sequence ID" value="KAA2240748.1"/>
    <property type="molecule type" value="Genomic_DNA"/>
</dbReference>
<proteinExistence type="predicted"/>
<accession>A0A5B2VPZ5</accession>
<comment type="caution">
    <text evidence="5">The sequence shown here is derived from an EMBL/GenBank/DDBJ whole genome shotgun (WGS) entry which is preliminary data.</text>
</comment>
<keyword evidence="3" id="KW-0804">Transcription</keyword>
<dbReference type="Proteomes" id="UP000324611">
    <property type="component" value="Unassembled WGS sequence"/>
</dbReference>
<dbReference type="AlphaFoldDB" id="A0A5B2VPZ5"/>
<protein>
    <submittedName>
        <fullName evidence="5">Helix-turn-helix transcriptional regulator</fullName>
    </submittedName>
</protein>
<dbReference type="Gene3D" id="1.10.10.60">
    <property type="entry name" value="Homeodomain-like"/>
    <property type="match status" value="1"/>
</dbReference>
<name>A0A5B2VPZ5_9BACT</name>
<evidence type="ECO:0000313" key="6">
    <source>
        <dbReference type="Proteomes" id="UP000324611"/>
    </source>
</evidence>
<dbReference type="PROSITE" id="PS01124">
    <property type="entry name" value="HTH_ARAC_FAMILY_2"/>
    <property type="match status" value="1"/>
</dbReference>
<dbReference type="SMART" id="SM00342">
    <property type="entry name" value="HTH_ARAC"/>
    <property type="match status" value="1"/>
</dbReference>
<gene>
    <name evidence="5" type="ORF">F0L74_31920</name>
</gene>
<evidence type="ECO:0000256" key="3">
    <source>
        <dbReference type="ARBA" id="ARBA00023163"/>
    </source>
</evidence>
<dbReference type="InterPro" id="IPR020449">
    <property type="entry name" value="Tscrpt_reg_AraC-type_HTH"/>
</dbReference>
<feature type="domain" description="HTH araC/xylS-type" evidence="4">
    <location>
        <begin position="24"/>
        <end position="122"/>
    </location>
</feature>
<dbReference type="GO" id="GO:0043565">
    <property type="term" value="F:sequence-specific DNA binding"/>
    <property type="evidence" value="ECO:0007669"/>
    <property type="project" value="InterPro"/>
</dbReference>
<sequence>MALSQAALTRKEEITTSFLQLMEEHIADLLSGRAEGRFSATEFARRLYIHPRHLTNTLRETTGRSPCDFMEQRILAEAQQMLRATELSIADIGYRFGYNDPTNFTKFFKGMAGITPLQYRKSQRETKI</sequence>
<keyword evidence="1" id="KW-0805">Transcription regulation</keyword>
<dbReference type="PRINTS" id="PR00032">
    <property type="entry name" value="HTHARAC"/>
</dbReference>
<reference evidence="5 6" key="2">
    <citation type="submission" date="2019-09" db="EMBL/GenBank/DDBJ databases">
        <authorList>
            <person name="Jin C."/>
        </authorList>
    </citation>
    <scope>NUCLEOTIDE SEQUENCE [LARGE SCALE GENOMIC DNA]</scope>
    <source>
        <strain evidence="5 6">BN140078</strain>
    </source>
</reference>
<dbReference type="RefSeq" id="WP_149841926.1">
    <property type="nucleotide sequence ID" value="NZ_VUOC01000004.1"/>
</dbReference>
<dbReference type="GO" id="GO:0003700">
    <property type="term" value="F:DNA-binding transcription factor activity"/>
    <property type="evidence" value="ECO:0007669"/>
    <property type="project" value="InterPro"/>
</dbReference>